<dbReference type="AlphaFoldDB" id="A0A9D5QD50"/>
<protein>
    <recommendedName>
        <fullName evidence="4">Bulb-type lectin domain-containing protein</fullName>
    </recommendedName>
</protein>
<comment type="caution">
    <text evidence="2">The sequence shown here is derived from an EMBL/GenBank/DDBJ whole genome shotgun (WGS) entry which is preliminary data.</text>
</comment>
<organism evidence="2 3">
    <name type="scientific">candidate division WOR-3 bacterium</name>
    <dbReference type="NCBI Taxonomy" id="2052148"/>
    <lineage>
        <taxon>Bacteria</taxon>
        <taxon>Bacteria division WOR-3</taxon>
    </lineage>
</organism>
<evidence type="ECO:0000313" key="3">
    <source>
        <dbReference type="Proteomes" id="UP000630660"/>
    </source>
</evidence>
<sequence length="84" mass="9214">MKRLVLISLLAASVSSAVTWSKIFDTEEWDGCWCLQEIEDGYIVTGRTSTYVEGGNALWLFKTDTLGDIVWSKAYAGTNDTTGG</sequence>
<evidence type="ECO:0008006" key="4">
    <source>
        <dbReference type="Google" id="ProtNLM"/>
    </source>
</evidence>
<feature type="non-terminal residue" evidence="2">
    <location>
        <position position="84"/>
    </location>
</feature>
<accession>A0A9D5QD50</accession>
<dbReference type="EMBL" id="WJKJ01000306">
    <property type="protein sequence ID" value="MBD3365368.1"/>
    <property type="molecule type" value="Genomic_DNA"/>
</dbReference>
<reference evidence="2" key="1">
    <citation type="submission" date="2019-11" db="EMBL/GenBank/DDBJ databases">
        <title>Microbial mats filling the niche in hypersaline microbial mats.</title>
        <authorList>
            <person name="Wong H.L."/>
            <person name="Macleod F.I."/>
            <person name="White R.A. III"/>
            <person name="Burns B.P."/>
        </authorList>
    </citation>
    <scope>NUCLEOTIDE SEQUENCE</scope>
    <source>
        <strain evidence="2">Bin_327</strain>
    </source>
</reference>
<keyword evidence="1" id="KW-0732">Signal</keyword>
<dbReference type="Proteomes" id="UP000630660">
    <property type="component" value="Unassembled WGS sequence"/>
</dbReference>
<feature type="signal peptide" evidence="1">
    <location>
        <begin position="1"/>
        <end position="17"/>
    </location>
</feature>
<feature type="chain" id="PRO_5038692231" description="Bulb-type lectin domain-containing protein" evidence="1">
    <location>
        <begin position="18"/>
        <end position="84"/>
    </location>
</feature>
<evidence type="ECO:0000313" key="2">
    <source>
        <dbReference type="EMBL" id="MBD3365368.1"/>
    </source>
</evidence>
<gene>
    <name evidence="2" type="ORF">GF359_09165</name>
</gene>
<evidence type="ECO:0000256" key="1">
    <source>
        <dbReference type="SAM" id="SignalP"/>
    </source>
</evidence>
<name>A0A9D5QD50_UNCW3</name>
<proteinExistence type="predicted"/>